<evidence type="ECO:0000313" key="4">
    <source>
        <dbReference type="Proteomes" id="UP000185924"/>
    </source>
</evidence>
<name>A0A1N6WVM6_9BACT</name>
<dbReference type="GO" id="GO:0004622">
    <property type="term" value="F:phosphatidylcholine lysophospholipase activity"/>
    <property type="evidence" value="ECO:0007669"/>
    <property type="project" value="TreeGrafter"/>
</dbReference>
<dbReference type="InterPro" id="IPR051532">
    <property type="entry name" value="Ester_Hydrolysis_Enzymes"/>
</dbReference>
<dbReference type="EMBL" id="FTNM01000002">
    <property type="protein sequence ID" value="SIQ94123.1"/>
    <property type="molecule type" value="Genomic_DNA"/>
</dbReference>
<dbReference type="RefSeq" id="WP_007652492.1">
    <property type="nucleotide sequence ID" value="NZ_FTNM01000002.1"/>
</dbReference>
<dbReference type="PANTHER" id="PTHR30383">
    <property type="entry name" value="THIOESTERASE 1/PROTEASE 1/LYSOPHOSPHOLIPASE L1"/>
    <property type="match status" value="1"/>
</dbReference>
<accession>A0A1N6WVM6</accession>
<dbReference type="STRING" id="1077936.SAMN05421545_1782"/>
<protein>
    <submittedName>
        <fullName evidence="3">Acyl-CoA thioesterase-1</fullName>
    </submittedName>
</protein>
<feature type="domain" description="SGNH hydrolase-type esterase" evidence="2">
    <location>
        <begin position="57"/>
        <end position="220"/>
    </location>
</feature>
<dbReference type="AlphaFoldDB" id="A0A1N6WVM6"/>
<dbReference type="OrthoDB" id="9786188at2"/>
<feature type="signal peptide" evidence="1">
    <location>
        <begin position="1"/>
        <end position="24"/>
    </location>
</feature>
<organism evidence="3 4">
    <name type="scientific">Pontibacter lucknowensis</name>
    <dbReference type="NCBI Taxonomy" id="1077936"/>
    <lineage>
        <taxon>Bacteria</taxon>
        <taxon>Pseudomonadati</taxon>
        <taxon>Bacteroidota</taxon>
        <taxon>Cytophagia</taxon>
        <taxon>Cytophagales</taxon>
        <taxon>Hymenobacteraceae</taxon>
        <taxon>Pontibacter</taxon>
    </lineage>
</organism>
<evidence type="ECO:0000259" key="2">
    <source>
        <dbReference type="Pfam" id="PF13472"/>
    </source>
</evidence>
<dbReference type="PANTHER" id="PTHR30383:SF24">
    <property type="entry name" value="THIOESTERASE 1_PROTEASE 1_LYSOPHOSPHOLIPASE L1"/>
    <property type="match status" value="1"/>
</dbReference>
<dbReference type="CDD" id="cd01822">
    <property type="entry name" value="Lysophospholipase_L1_like"/>
    <property type="match status" value="1"/>
</dbReference>
<gene>
    <name evidence="3" type="ORF">SAMN05421545_1782</name>
</gene>
<keyword evidence="4" id="KW-1185">Reference proteome</keyword>
<sequence>MNKTSKYISLFLALFLTLSGCEQATTTEQVATEQQAQSDTTTTTEAPKNERIKTIVFFGNSLTAGYGLEPDQAFPALIQERIDSLGLPYKAVNAGLSGETSAGGKSRIDWLLKQPIDVFVLELGANDGLRGIDPASTYDNLGTIIDKVREKNPDAEIILAGMQMPPSMGQRYTQEFQEVFTRLANDKNVALIPFLLEGVAGDRALNQGDGIHPTVEGQRILADNVWSVLEPILVAKRAS</sequence>
<reference evidence="4" key="1">
    <citation type="submission" date="2017-01" db="EMBL/GenBank/DDBJ databases">
        <authorList>
            <person name="Varghese N."/>
            <person name="Submissions S."/>
        </authorList>
    </citation>
    <scope>NUCLEOTIDE SEQUENCE [LARGE SCALE GENOMIC DNA]</scope>
    <source>
        <strain evidence="4">DM9</strain>
    </source>
</reference>
<dbReference type="InterPro" id="IPR036514">
    <property type="entry name" value="SGNH_hydro_sf"/>
</dbReference>
<keyword evidence="1" id="KW-0732">Signal</keyword>
<dbReference type="Proteomes" id="UP000185924">
    <property type="component" value="Unassembled WGS sequence"/>
</dbReference>
<dbReference type="Gene3D" id="3.40.50.1110">
    <property type="entry name" value="SGNH hydrolase"/>
    <property type="match status" value="1"/>
</dbReference>
<evidence type="ECO:0000313" key="3">
    <source>
        <dbReference type="EMBL" id="SIQ94123.1"/>
    </source>
</evidence>
<dbReference type="InterPro" id="IPR013830">
    <property type="entry name" value="SGNH_hydro"/>
</dbReference>
<proteinExistence type="predicted"/>
<dbReference type="PROSITE" id="PS51257">
    <property type="entry name" value="PROKAR_LIPOPROTEIN"/>
    <property type="match status" value="1"/>
</dbReference>
<feature type="chain" id="PRO_5009939324" evidence="1">
    <location>
        <begin position="25"/>
        <end position="239"/>
    </location>
</feature>
<dbReference type="Pfam" id="PF13472">
    <property type="entry name" value="Lipase_GDSL_2"/>
    <property type="match status" value="1"/>
</dbReference>
<evidence type="ECO:0000256" key="1">
    <source>
        <dbReference type="SAM" id="SignalP"/>
    </source>
</evidence>
<dbReference type="SUPFAM" id="SSF52266">
    <property type="entry name" value="SGNH hydrolase"/>
    <property type="match status" value="1"/>
</dbReference>